<accession>A0A150HAY2</accession>
<dbReference type="PANTHER" id="PTHR30472">
    <property type="entry name" value="FERRIC ENTEROBACTIN TRANSPORT SYSTEM PERMEASE PROTEIN"/>
    <property type="match status" value="1"/>
</dbReference>
<name>A0A150HAY2_9MICO</name>
<evidence type="ECO:0000256" key="2">
    <source>
        <dbReference type="ARBA" id="ARBA00007935"/>
    </source>
</evidence>
<dbReference type="GO" id="GO:0005886">
    <property type="term" value="C:plasma membrane"/>
    <property type="evidence" value="ECO:0007669"/>
    <property type="project" value="UniProtKB-SubCell"/>
</dbReference>
<feature type="transmembrane region" description="Helical" evidence="9">
    <location>
        <begin position="64"/>
        <end position="87"/>
    </location>
</feature>
<evidence type="ECO:0000256" key="4">
    <source>
        <dbReference type="ARBA" id="ARBA00022475"/>
    </source>
</evidence>
<gene>
    <name evidence="10" type="primary">hmuU_1</name>
    <name evidence="10" type="ORF">Bravens_00493</name>
</gene>
<feature type="transmembrane region" description="Helical" evidence="9">
    <location>
        <begin position="158"/>
        <end position="177"/>
    </location>
</feature>
<feature type="transmembrane region" description="Helical" evidence="9">
    <location>
        <begin position="255"/>
        <end position="276"/>
    </location>
</feature>
<evidence type="ECO:0000256" key="1">
    <source>
        <dbReference type="ARBA" id="ARBA00004651"/>
    </source>
</evidence>
<comment type="similarity">
    <text evidence="2">Belongs to the binding-protein-dependent transport system permease family. FecCD subfamily.</text>
</comment>
<keyword evidence="7 9" id="KW-0472">Membrane</keyword>
<dbReference type="FunFam" id="1.10.3470.10:FF:000001">
    <property type="entry name" value="Vitamin B12 ABC transporter permease BtuC"/>
    <property type="match status" value="1"/>
</dbReference>
<dbReference type="CDD" id="cd06550">
    <property type="entry name" value="TM_ABC_iron-siderophores_like"/>
    <property type="match status" value="1"/>
</dbReference>
<sequence>MSTTHSRSAERFDAPAPFAGSPLDEQRTRRRSRSASSAPAARVPGEGRGEKTSGRVSAARVTTVFTTLVVLLLGGTLLSAMLGQLYIAPKEVVGSVLQSVGINWLPGPSHEFGAEALWEVRFPRIVLTVFVGAALAIAGAVMQGIFGNPLAEPGTIGVSSGAAVGASFAFLHGLSFLGGFTVPFLAFVCGLVTTIVVYVLARSNGRTEVVTLILTGVAVNAISGALISFIVFKAPTQAREQIVFWQMGSFNGSRWEQVAIVVPLVVVGIGLTMFLARGLDLVSLGEKAARHLGVDVERLRLYAMVLSALLVSAAVAFVGIIAFVGLVVPHLMRMLLGPGHRLLLPASVLGGAVLLTFADLAARTLIEFADLPIGMLTALIGGPYFFYLLRRSRREAGGWA</sequence>
<evidence type="ECO:0000256" key="6">
    <source>
        <dbReference type="ARBA" id="ARBA00022989"/>
    </source>
</evidence>
<comment type="caution">
    <text evidence="10">The sequence shown here is derived from an EMBL/GenBank/DDBJ whole genome shotgun (WGS) entry which is preliminary data.</text>
</comment>
<keyword evidence="3" id="KW-0813">Transport</keyword>
<feature type="transmembrane region" description="Helical" evidence="9">
    <location>
        <begin position="301"/>
        <end position="330"/>
    </location>
</feature>
<dbReference type="PANTHER" id="PTHR30472:SF25">
    <property type="entry name" value="ABC TRANSPORTER PERMEASE PROTEIN MJ0876-RELATED"/>
    <property type="match status" value="1"/>
</dbReference>
<evidence type="ECO:0000256" key="8">
    <source>
        <dbReference type="SAM" id="MobiDB-lite"/>
    </source>
</evidence>
<feature type="transmembrane region" description="Helical" evidence="9">
    <location>
        <begin position="184"/>
        <end position="201"/>
    </location>
</feature>
<feature type="transmembrane region" description="Helical" evidence="9">
    <location>
        <begin position="368"/>
        <end position="389"/>
    </location>
</feature>
<dbReference type="Gene3D" id="1.10.3470.10">
    <property type="entry name" value="ABC transporter involved in vitamin B12 uptake, BtuC"/>
    <property type="match status" value="1"/>
</dbReference>
<evidence type="ECO:0000256" key="7">
    <source>
        <dbReference type="ARBA" id="ARBA00023136"/>
    </source>
</evidence>
<dbReference type="PATRIC" id="fig|479117.4.peg.493"/>
<keyword evidence="11" id="KW-1185">Reference proteome</keyword>
<dbReference type="InterPro" id="IPR000522">
    <property type="entry name" value="ABC_transptr_permease_BtuC"/>
</dbReference>
<proteinExistence type="inferred from homology"/>
<evidence type="ECO:0000256" key="5">
    <source>
        <dbReference type="ARBA" id="ARBA00022692"/>
    </source>
</evidence>
<dbReference type="AlphaFoldDB" id="A0A150HAY2"/>
<protein>
    <submittedName>
        <fullName evidence="10">Hemin transport system permease protein HmuU</fullName>
    </submittedName>
</protein>
<organism evidence="10 11">
    <name type="scientific">Brevibacterium ravenspurgense</name>
    <dbReference type="NCBI Taxonomy" id="479117"/>
    <lineage>
        <taxon>Bacteria</taxon>
        <taxon>Bacillati</taxon>
        <taxon>Actinomycetota</taxon>
        <taxon>Actinomycetes</taxon>
        <taxon>Micrococcales</taxon>
        <taxon>Brevibacteriaceae</taxon>
        <taxon>Brevibacterium</taxon>
    </lineage>
</organism>
<evidence type="ECO:0000256" key="9">
    <source>
        <dbReference type="SAM" id="Phobius"/>
    </source>
</evidence>
<reference evidence="10 11" key="1">
    <citation type="submission" date="2016-01" db="EMBL/GenBank/DDBJ databases">
        <title>Use of Whole Genome Sequencing to ascertain that Brevibacterium massiliense (Roux, Raoult 2009) is a later heterotypic synonym of Brevibacterium ravenspurgense (Mages 2008).</title>
        <authorList>
            <person name="Bernier A.-M."/>
            <person name="Burdz T."/>
            <person name="Huynh C."/>
            <person name="Pachecho A.L."/>
            <person name="Wiebe D."/>
            <person name="Bonner C."/>
            <person name="Bernard K."/>
        </authorList>
    </citation>
    <scope>NUCLEOTIDE SEQUENCE [LARGE SCALE GENOMIC DNA]</scope>
    <source>
        <strain evidence="10 11">CCUG56047</strain>
    </source>
</reference>
<comment type="subcellular location">
    <subcellularLocation>
        <location evidence="1">Cell membrane</location>
        <topology evidence="1">Multi-pass membrane protein</topology>
    </subcellularLocation>
</comment>
<dbReference type="Proteomes" id="UP000243589">
    <property type="component" value="Unassembled WGS sequence"/>
</dbReference>
<keyword evidence="4" id="KW-1003">Cell membrane</keyword>
<evidence type="ECO:0000313" key="10">
    <source>
        <dbReference type="EMBL" id="KXZ59246.1"/>
    </source>
</evidence>
<keyword evidence="5 9" id="KW-0812">Transmembrane</keyword>
<dbReference type="Pfam" id="PF01032">
    <property type="entry name" value="FecCD"/>
    <property type="match status" value="1"/>
</dbReference>
<dbReference type="EMBL" id="LQQC01000005">
    <property type="protein sequence ID" value="KXZ59246.1"/>
    <property type="molecule type" value="Genomic_DNA"/>
</dbReference>
<dbReference type="InterPro" id="IPR037294">
    <property type="entry name" value="ABC_BtuC-like"/>
</dbReference>
<evidence type="ECO:0000256" key="3">
    <source>
        <dbReference type="ARBA" id="ARBA00022448"/>
    </source>
</evidence>
<feature type="region of interest" description="Disordered" evidence="8">
    <location>
        <begin position="1"/>
        <end position="56"/>
    </location>
</feature>
<feature type="transmembrane region" description="Helical" evidence="9">
    <location>
        <begin position="213"/>
        <end position="234"/>
    </location>
</feature>
<keyword evidence="6 9" id="KW-1133">Transmembrane helix</keyword>
<evidence type="ECO:0000313" key="11">
    <source>
        <dbReference type="Proteomes" id="UP000243589"/>
    </source>
</evidence>
<dbReference type="SUPFAM" id="SSF81345">
    <property type="entry name" value="ABC transporter involved in vitamin B12 uptake, BtuC"/>
    <property type="match status" value="1"/>
</dbReference>
<dbReference type="GO" id="GO:0033214">
    <property type="term" value="P:siderophore-iron import into cell"/>
    <property type="evidence" value="ECO:0007669"/>
    <property type="project" value="TreeGrafter"/>
</dbReference>
<feature type="transmembrane region" description="Helical" evidence="9">
    <location>
        <begin position="125"/>
        <end position="146"/>
    </location>
</feature>
<dbReference type="GO" id="GO:0022857">
    <property type="term" value="F:transmembrane transporter activity"/>
    <property type="evidence" value="ECO:0007669"/>
    <property type="project" value="InterPro"/>
</dbReference>